<name>A0ABM9MB51_9MYCO</name>
<dbReference type="RefSeq" id="WP_316515213.1">
    <property type="nucleotide sequence ID" value="NZ_OY726395.1"/>
</dbReference>
<organism evidence="3 4">
    <name type="scientific">[Mycobacterium] wendilense</name>
    <dbReference type="NCBI Taxonomy" id="3064284"/>
    <lineage>
        <taxon>Bacteria</taxon>
        <taxon>Bacillati</taxon>
        <taxon>Actinomycetota</taxon>
        <taxon>Actinomycetes</taxon>
        <taxon>Mycobacteriales</taxon>
        <taxon>Mycobacteriaceae</taxon>
        <taxon>Mycolicibacter</taxon>
    </lineage>
</organism>
<keyword evidence="4" id="KW-1185">Reference proteome</keyword>
<dbReference type="SUPFAM" id="SSF55073">
    <property type="entry name" value="Nucleotide cyclase"/>
    <property type="match status" value="1"/>
</dbReference>
<evidence type="ECO:0000313" key="4">
    <source>
        <dbReference type="Proteomes" id="UP001190466"/>
    </source>
</evidence>
<dbReference type="PANTHER" id="PTHR43081:SF19">
    <property type="entry name" value="PH-SENSITIVE ADENYLATE CYCLASE RV1264"/>
    <property type="match status" value="1"/>
</dbReference>
<protein>
    <submittedName>
        <fullName evidence="3">Adenylate/guanylate cyclase domain-containing protein</fullName>
    </submittedName>
</protein>
<dbReference type="Pfam" id="PF00211">
    <property type="entry name" value="Guanylate_cyc"/>
    <property type="match status" value="1"/>
</dbReference>
<dbReference type="Gene3D" id="3.30.70.1230">
    <property type="entry name" value="Nucleotide cyclase"/>
    <property type="match status" value="1"/>
</dbReference>
<dbReference type="InterPro" id="IPR029787">
    <property type="entry name" value="Nucleotide_cyclase"/>
</dbReference>
<dbReference type="InterPro" id="IPR032026">
    <property type="entry name" value="Ad_Cy_reg"/>
</dbReference>
<evidence type="ECO:0000256" key="1">
    <source>
        <dbReference type="ARBA" id="ARBA00005381"/>
    </source>
</evidence>
<sequence length="378" mass="40443">MHGTLSTVQVDPQIEASGLLDGLDGQARAERAELVAWMLGKGFTVEHLRGAFSPMLLAARRLIGDDASYVSTREIAEMTGMDVELVRRALRAFGLPNVDDPDEQVYLRADGAALMHTARFLEMGFDPEDLLQATRILSEGLSNAAEVMRYAALAAVLRPGATELEIARGTEKVVSEAAPLLGPMIEDMLLVALRHAMETEAVNASERVSGSPLPGARMVAVAFADLVGFTRLGEDMQPAELEHLAHRLATMARDVAQPPVRFVKAIGDAVMLVCPEPEPLLRALLELAGAAEADADFPRLRLGMSYGEAVSRAGDWFGGSVNLASRVTGAARPGAVLVAESAREAIGDVDGMRWSFVGARHLKGIKGDTKLFRARPAD</sequence>
<dbReference type="Pfam" id="PF16701">
    <property type="entry name" value="Ad_Cy_reg"/>
    <property type="match status" value="1"/>
</dbReference>
<dbReference type="PROSITE" id="PS50125">
    <property type="entry name" value="GUANYLATE_CYCLASE_2"/>
    <property type="match status" value="1"/>
</dbReference>
<dbReference type="Proteomes" id="UP001190466">
    <property type="component" value="Chromosome"/>
</dbReference>
<evidence type="ECO:0000259" key="2">
    <source>
        <dbReference type="PROSITE" id="PS50125"/>
    </source>
</evidence>
<accession>A0ABM9MB51</accession>
<evidence type="ECO:0000313" key="3">
    <source>
        <dbReference type="EMBL" id="CAJ1580815.1"/>
    </source>
</evidence>
<gene>
    <name evidence="3" type="ORF">MU0050_001231</name>
</gene>
<dbReference type="SMART" id="SM00044">
    <property type="entry name" value="CYCc"/>
    <property type="match status" value="1"/>
</dbReference>
<dbReference type="InterPro" id="IPR001054">
    <property type="entry name" value="A/G_cyclase"/>
</dbReference>
<dbReference type="EMBL" id="OY726395">
    <property type="protein sequence ID" value="CAJ1580815.1"/>
    <property type="molecule type" value="Genomic_DNA"/>
</dbReference>
<comment type="similarity">
    <text evidence="1">Belongs to the adenylyl cyclase class-3 family.</text>
</comment>
<feature type="domain" description="Guanylate cyclase" evidence="2">
    <location>
        <begin position="220"/>
        <end position="328"/>
    </location>
</feature>
<dbReference type="PANTHER" id="PTHR43081">
    <property type="entry name" value="ADENYLATE CYCLASE, TERMINAL-DIFFERENTIATION SPECIFIC-RELATED"/>
    <property type="match status" value="1"/>
</dbReference>
<reference evidence="3 4" key="1">
    <citation type="submission" date="2023-08" db="EMBL/GenBank/DDBJ databases">
        <authorList>
            <person name="Folkvardsen B D."/>
            <person name="Norman A."/>
        </authorList>
    </citation>
    <scope>NUCLEOTIDE SEQUENCE [LARGE SCALE GENOMIC DNA]</scope>
    <source>
        <strain evidence="3 4">Mu0050</strain>
    </source>
</reference>
<proteinExistence type="inferred from homology"/>
<dbReference type="CDD" id="cd07302">
    <property type="entry name" value="CHD"/>
    <property type="match status" value="1"/>
</dbReference>
<dbReference type="InterPro" id="IPR050697">
    <property type="entry name" value="Adenylyl/Guanylyl_Cyclase_3/4"/>
</dbReference>